<evidence type="ECO:0000313" key="2">
    <source>
        <dbReference type="EMBL" id="GHB04011.1"/>
    </source>
</evidence>
<dbReference type="SUPFAM" id="SSF54534">
    <property type="entry name" value="FKBP-like"/>
    <property type="match status" value="1"/>
</dbReference>
<dbReference type="InterPro" id="IPR023459">
    <property type="entry name" value="Tscrpt_elong_fac_GreA/B_fam"/>
</dbReference>
<gene>
    <name evidence="2" type="ORF">GCM10009069_28260</name>
</gene>
<reference evidence="2" key="2">
    <citation type="submission" date="2020-09" db="EMBL/GenBank/DDBJ databases">
        <authorList>
            <person name="Sun Q."/>
            <person name="Kim S."/>
        </authorList>
    </citation>
    <scope>NUCLEOTIDE SEQUENCE</scope>
    <source>
        <strain evidence="2">KCTC 32513</strain>
    </source>
</reference>
<dbReference type="GO" id="GO:0016301">
    <property type="term" value="F:kinase activity"/>
    <property type="evidence" value="ECO:0007669"/>
    <property type="project" value="UniProtKB-KW"/>
</dbReference>
<keyword evidence="2" id="KW-0418">Kinase</keyword>
<dbReference type="GO" id="GO:0003677">
    <property type="term" value="F:DNA binding"/>
    <property type="evidence" value="ECO:0007669"/>
    <property type="project" value="InterPro"/>
</dbReference>
<dbReference type="InterPro" id="IPR036953">
    <property type="entry name" value="GreA/GreB_C_sf"/>
</dbReference>
<accession>A0A8J3CUK4</accession>
<reference evidence="2" key="1">
    <citation type="journal article" date="2014" name="Int. J. Syst. Evol. Microbiol.">
        <title>Complete genome sequence of Corynebacterium casei LMG S-19264T (=DSM 44701T), isolated from a smear-ripened cheese.</title>
        <authorList>
            <consortium name="US DOE Joint Genome Institute (JGI-PGF)"/>
            <person name="Walter F."/>
            <person name="Albersmeier A."/>
            <person name="Kalinowski J."/>
            <person name="Ruckert C."/>
        </authorList>
    </citation>
    <scope>NUCLEOTIDE SEQUENCE</scope>
    <source>
        <strain evidence="2">KCTC 32513</strain>
    </source>
</reference>
<dbReference type="PANTHER" id="PTHR30437:SF5">
    <property type="entry name" value="REGULATOR OF NUCLEOSIDE DIPHOSPHATE KINASE"/>
    <property type="match status" value="1"/>
</dbReference>
<keyword evidence="2" id="KW-0808">Transferase</keyword>
<dbReference type="Gene3D" id="3.10.50.30">
    <property type="entry name" value="Transcription elongation factor, GreA/GreB, C-terminal domain"/>
    <property type="match status" value="1"/>
</dbReference>
<dbReference type="PANTHER" id="PTHR30437">
    <property type="entry name" value="TRANSCRIPTION ELONGATION FACTOR GREA"/>
    <property type="match status" value="1"/>
</dbReference>
<dbReference type="Proteomes" id="UP000634004">
    <property type="component" value="Unassembled WGS sequence"/>
</dbReference>
<evidence type="ECO:0000313" key="3">
    <source>
        <dbReference type="Proteomes" id="UP000634004"/>
    </source>
</evidence>
<dbReference type="GO" id="GO:0070063">
    <property type="term" value="F:RNA polymerase binding"/>
    <property type="evidence" value="ECO:0007669"/>
    <property type="project" value="InterPro"/>
</dbReference>
<dbReference type="GO" id="GO:0006354">
    <property type="term" value="P:DNA-templated transcription elongation"/>
    <property type="evidence" value="ECO:0007669"/>
    <property type="project" value="TreeGrafter"/>
</dbReference>
<dbReference type="InterPro" id="IPR001437">
    <property type="entry name" value="Tscrpt_elong_fac_GreA/B_C"/>
</dbReference>
<dbReference type="GO" id="GO:0032784">
    <property type="term" value="P:regulation of DNA-templated transcription elongation"/>
    <property type="evidence" value="ECO:0007669"/>
    <property type="project" value="InterPro"/>
</dbReference>
<evidence type="ECO:0000259" key="1">
    <source>
        <dbReference type="Pfam" id="PF01272"/>
    </source>
</evidence>
<organism evidence="2 3">
    <name type="scientific">Algimonas arctica</name>
    <dbReference type="NCBI Taxonomy" id="1479486"/>
    <lineage>
        <taxon>Bacteria</taxon>
        <taxon>Pseudomonadati</taxon>
        <taxon>Pseudomonadota</taxon>
        <taxon>Alphaproteobacteria</taxon>
        <taxon>Maricaulales</taxon>
        <taxon>Robiginitomaculaceae</taxon>
        <taxon>Algimonas</taxon>
    </lineage>
</organism>
<proteinExistence type="predicted"/>
<sequence>MPERDMTQPAFTSFNKPEIYITDEDFKLLSPFANGASAAAELLFEEIDRAERVEPNSTVSFVKIGSTIQYKDMTSGTTKQVQLVLPKDADISNGQISILTPVGASLIGLTENAGFEWVGNDGHLRELKILSISNELK</sequence>
<dbReference type="AlphaFoldDB" id="A0A8J3CUK4"/>
<dbReference type="EMBL" id="BMZH01000018">
    <property type="protein sequence ID" value="GHB04011.1"/>
    <property type="molecule type" value="Genomic_DNA"/>
</dbReference>
<feature type="domain" description="Transcription elongation factor GreA/GreB C-terminal" evidence="1">
    <location>
        <begin position="60"/>
        <end position="133"/>
    </location>
</feature>
<name>A0A8J3CUK4_9PROT</name>
<dbReference type="Pfam" id="PF01272">
    <property type="entry name" value="GreA_GreB"/>
    <property type="match status" value="1"/>
</dbReference>
<keyword evidence="3" id="KW-1185">Reference proteome</keyword>
<protein>
    <submittedName>
        <fullName evidence="2">Nucleoside diphosphate kinase regulator</fullName>
    </submittedName>
</protein>
<comment type="caution">
    <text evidence="2">The sequence shown here is derived from an EMBL/GenBank/DDBJ whole genome shotgun (WGS) entry which is preliminary data.</text>
</comment>